<dbReference type="InterPro" id="IPR000639">
    <property type="entry name" value="Epox_hydrolase-like"/>
</dbReference>
<proteinExistence type="inferred from homology"/>
<dbReference type="EMBL" id="CAXKWB010005052">
    <property type="protein sequence ID" value="CAL4076456.1"/>
    <property type="molecule type" value="Genomic_DNA"/>
</dbReference>
<dbReference type="Proteomes" id="UP001497623">
    <property type="component" value="Unassembled WGS sequence"/>
</dbReference>
<dbReference type="AlphaFoldDB" id="A0AAV2QC69"/>
<dbReference type="InterPro" id="IPR029058">
    <property type="entry name" value="AB_hydrolase_fold"/>
</dbReference>
<organism evidence="5 6">
    <name type="scientific">Meganyctiphanes norvegica</name>
    <name type="common">Northern krill</name>
    <name type="synonym">Thysanopoda norvegica</name>
    <dbReference type="NCBI Taxonomy" id="48144"/>
    <lineage>
        <taxon>Eukaryota</taxon>
        <taxon>Metazoa</taxon>
        <taxon>Ecdysozoa</taxon>
        <taxon>Arthropoda</taxon>
        <taxon>Crustacea</taxon>
        <taxon>Multicrustacea</taxon>
        <taxon>Malacostraca</taxon>
        <taxon>Eumalacostraca</taxon>
        <taxon>Eucarida</taxon>
        <taxon>Euphausiacea</taxon>
        <taxon>Euphausiidae</taxon>
        <taxon>Meganyctiphanes</taxon>
    </lineage>
</organism>
<evidence type="ECO:0000259" key="4">
    <source>
        <dbReference type="Pfam" id="PF00561"/>
    </source>
</evidence>
<evidence type="ECO:0000256" key="2">
    <source>
        <dbReference type="ARBA" id="ARBA00038334"/>
    </source>
</evidence>
<keyword evidence="3" id="KW-1133">Transmembrane helix</keyword>
<accession>A0AAV2QC69</accession>
<dbReference type="SUPFAM" id="SSF53474">
    <property type="entry name" value="alpha/beta-Hydrolases"/>
    <property type="match status" value="1"/>
</dbReference>
<dbReference type="PRINTS" id="PR00111">
    <property type="entry name" value="ABHYDROLASE"/>
</dbReference>
<evidence type="ECO:0000256" key="1">
    <source>
        <dbReference type="ARBA" id="ARBA00022801"/>
    </source>
</evidence>
<dbReference type="PANTHER" id="PTHR43329">
    <property type="entry name" value="EPOXIDE HYDROLASE"/>
    <property type="match status" value="1"/>
</dbReference>
<name>A0AAV2QC69_MEGNR</name>
<dbReference type="PRINTS" id="PR00412">
    <property type="entry name" value="EPOXHYDRLASE"/>
</dbReference>
<reference evidence="5 6" key="1">
    <citation type="submission" date="2024-05" db="EMBL/GenBank/DDBJ databases">
        <authorList>
            <person name="Wallberg A."/>
        </authorList>
    </citation>
    <scope>NUCLEOTIDE SEQUENCE [LARGE SCALE GENOMIC DNA]</scope>
</reference>
<keyword evidence="1" id="KW-0378">Hydrolase</keyword>
<keyword evidence="3" id="KW-0812">Transmembrane</keyword>
<dbReference type="GO" id="GO:0004301">
    <property type="term" value="F:epoxide hydrolase activity"/>
    <property type="evidence" value="ECO:0007669"/>
    <property type="project" value="UniProtKB-ARBA"/>
</dbReference>
<feature type="domain" description="AB hydrolase-1" evidence="4">
    <location>
        <begin position="89"/>
        <end position="341"/>
    </location>
</feature>
<evidence type="ECO:0000313" key="5">
    <source>
        <dbReference type="EMBL" id="CAL4076456.1"/>
    </source>
</evidence>
<keyword evidence="3" id="KW-0472">Membrane</keyword>
<sequence>LSRNGIMGLVKKIFSKVIIHLLSLIICYVVSTVTLLRWFKLGNALFHVKPRSTPPAILQDEKWGTHGYLHLKSQGIKIHYVESGDRSKPLIVCFHGFPEFWFSWRYQLKEFSSDHWVVAVDMRGYGDSDKPSPLFDYSIDKLVEDLRQIVLELGRMKGIDWNKERCTVMAHDWGGALAWLLVNLHPQLFDYHISFNAPHPSASARHRQSSFKQKIMSWYMIFFQTPWVPEIIIRANDLEMFDNLAKPMKNRDEMFNHEIIEAYKYTFGKKGALIGPLNYYRNMDPTMAEMSFPKVSVPTLIIWGTEDKALAKPIAELNAVLCENAQIQWIEKTGHWVQMEEHALVNNLIRDYFIKNLKIVKTQDECITSA</sequence>
<protein>
    <recommendedName>
        <fullName evidence="4">AB hydrolase-1 domain-containing protein</fullName>
    </recommendedName>
</protein>
<keyword evidence="6" id="KW-1185">Reference proteome</keyword>
<feature type="transmembrane region" description="Helical" evidence="3">
    <location>
        <begin position="17"/>
        <end position="39"/>
    </location>
</feature>
<dbReference type="Gene3D" id="3.40.50.1820">
    <property type="entry name" value="alpha/beta hydrolase"/>
    <property type="match status" value="1"/>
</dbReference>
<dbReference type="Pfam" id="PF00561">
    <property type="entry name" value="Abhydrolase_1"/>
    <property type="match status" value="1"/>
</dbReference>
<evidence type="ECO:0000313" key="6">
    <source>
        <dbReference type="Proteomes" id="UP001497623"/>
    </source>
</evidence>
<gene>
    <name evidence="5" type="ORF">MNOR_LOCUS10154</name>
</gene>
<dbReference type="InterPro" id="IPR000073">
    <property type="entry name" value="AB_hydrolase_1"/>
</dbReference>
<feature type="non-terminal residue" evidence="5">
    <location>
        <position position="1"/>
    </location>
</feature>
<comment type="similarity">
    <text evidence="2">Belongs to the AB hydrolase superfamily. Epoxide hydrolase family.</text>
</comment>
<comment type="caution">
    <text evidence="5">The sequence shown here is derived from an EMBL/GenBank/DDBJ whole genome shotgun (WGS) entry which is preliminary data.</text>
</comment>
<evidence type="ECO:0000256" key="3">
    <source>
        <dbReference type="SAM" id="Phobius"/>
    </source>
</evidence>